<keyword evidence="2" id="KW-1185">Reference proteome</keyword>
<accession>A0ABV5WV24</accession>
<dbReference type="InterPro" id="IPR014580">
    <property type="entry name" value="UCP033199"/>
</dbReference>
<dbReference type="EMBL" id="JBHLZY010000022">
    <property type="protein sequence ID" value="MFB9769999.1"/>
    <property type="molecule type" value="Genomic_DNA"/>
</dbReference>
<reference evidence="1 2" key="1">
    <citation type="submission" date="2024-09" db="EMBL/GenBank/DDBJ databases">
        <authorList>
            <person name="Sun Q."/>
            <person name="Mori K."/>
        </authorList>
    </citation>
    <scope>NUCLEOTIDE SEQUENCE [LARGE SCALE GENOMIC DNA]</scope>
    <source>
        <strain evidence="1 2">TBRC 4576</strain>
    </source>
</reference>
<comment type="caution">
    <text evidence="1">The sequence shown here is derived from an EMBL/GenBank/DDBJ whole genome shotgun (WGS) entry which is preliminary data.</text>
</comment>
<proteinExistence type="predicted"/>
<dbReference type="Gene3D" id="1.10.8.290">
    <property type="entry name" value="uncharacterized protein sp1917 domain"/>
    <property type="match status" value="1"/>
</dbReference>
<dbReference type="Pfam" id="PF09966">
    <property type="entry name" value="DUF2200"/>
    <property type="match status" value="1"/>
</dbReference>
<organism evidence="1 2">
    <name type="scientific">Lactiplantibacillus modestisalitolerans</name>
    <dbReference type="NCBI Taxonomy" id="1457219"/>
    <lineage>
        <taxon>Bacteria</taxon>
        <taxon>Bacillati</taxon>
        <taxon>Bacillota</taxon>
        <taxon>Bacilli</taxon>
        <taxon>Lactobacillales</taxon>
        <taxon>Lactobacillaceae</taxon>
        <taxon>Lactiplantibacillus</taxon>
    </lineage>
</organism>
<evidence type="ECO:0000313" key="2">
    <source>
        <dbReference type="Proteomes" id="UP001589691"/>
    </source>
</evidence>
<protein>
    <submittedName>
        <fullName evidence="1">DUF2200 domain-containing protein</fullName>
    </submittedName>
</protein>
<dbReference type="InterPro" id="IPR023204">
    <property type="entry name" value="SP1917_dom_sf"/>
</dbReference>
<sequence>MPTPKIYQMTFKQIYEAYVNKVTRKARSEADLRQVIYWLTGYSDATLNAQIESGVTMAAFFEQAPALNPRADAVTGVICGVRVETITEPLMRKIRILDKLVDELARGWSLEKIRR</sequence>
<dbReference type="RefSeq" id="WP_137641712.1">
    <property type="nucleotide sequence ID" value="NZ_BJEA01000002.1"/>
</dbReference>
<name>A0ABV5WV24_9LACO</name>
<evidence type="ECO:0000313" key="1">
    <source>
        <dbReference type="EMBL" id="MFB9769999.1"/>
    </source>
</evidence>
<gene>
    <name evidence="1" type="ORF">ACFFLI_09020</name>
</gene>
<dbReference type="Proteomes" id="UP001589691">
    <property type="component" value="Unassembled WGS sequence"/>
</dbReference>